<comment type="caution">
    <text evidence="2">The sequence shown here is derived from an EMBL/GenBank/DDBJ whole genome shotgun (WGS) entry which is preliminary data.</text>
</comment>
<organism evidence="2 3">
    <name type="scientific">Senegalia massiliensis</name>
    <dbReference type="NCBI Taxonomy" id="1720316"/>
    <lineage>
        <taxon>Bacteria</taxon>
        <taxon>Bacillati</taxon>
        <taxon>Bacillota</taxon>
        <taxon>Clostridia</taxon>
        <taxon>Eubacteriales</taxon>
        <taxon>Clostridiaceae</taxon>
        <taxon>Senegalia</taxon>
    </lineage>
</organism>
<feature type="transmembrane region" description="Helical" evidence="1">
    <location>
        <begin position="6"/>
        <end position="25"/>
    </location>
</feature>
<reference evidence="2 3" key="1">
    <citation type="submission" date="2018-08" db="EMBL/GenBank/DDBJ databases">
        <title>Murine metabolic-syndrome-specific gut microbial biobank.</title>
        <authorList>
            <person name="Liu C."/>
        </authorList>
    </citation>
    <scope>NUCLEOTIDE SEQUENCE [LARGE SCALE GENOMIC DNA]</scope>
    <source>
        <strain evidence="2 3">583</strain>
    </source>
</reference>
<gene>
    <name evidence="2" type="ORF">D3Z33_13870</name>
</gene>
<dbReference type="EMBL" id="QXXA01000016">
    <property type="protein sequence ID" value="NBI07944.1"/>
    <property type="molecule type" value="Genomic_DNA"/>
</dbReference>
<name>A0A845R113_9CLOT</name>
<feature type="transmembrane region" description="Helical" evidence="1">
    <location>
        <begin position="37"/>
        <end position="56"/>
    </location>
</feature>
<evidence type="ECO:0000313" key="3">
    <source>
        <dbReference type="Proteomes" id="UP000467132"/>
    </source>
</evidence>
<proteinExistence type="predicted"/>
<keyword evidence="1" id="KW-1133">Transmembrane helix</keyword>
<dbReference type="AlphaFoldDB" id="A0A845R113"/>
<protein>
    <submittedName>
        <fullName evidence="2">Uncharacterized protein</fullName>
    </submittedName>
</protein>
<sequence>MKYINFLPIVGFFSSLTLLIFFFLIIGVKETERLRALLYCLLPFFVFTIIPIKLIIKKIYL</sequence>
<keyword evidence="3" id="KW-1185">Reference proteome</keyword>
<evidence type="ECO:0000256" key="1">
    <source>
        <dbReference type="SAM" id="Phobius"/>
    </source>
</evidence>
<keyword evidence="1" id="KW-0472">Membrane</keyword>
<evidence type="ECO:0000313" key="2">
    <source>
        <dbReference type="EMBL" id="NBI07944.1"/>
    </source>
</evidence>
<keyword evidence="1" id="KW-0812">Transmembrane</keyword>
<accession>A0A845R113</accession>
<dbReference type="Proteomes" id="UP000467132">
    <property type="component" value="Unassembled WGS sequence"/>
</dbReference>